<dbReference type="AlphaFoldDB" id="A0A7W3PPC0"/>
<keyword evidence="12" id="KW-1185">Reference proteome</keyword>
<keyword evidence="5 8" id="KW-0227">DNA damage</keyword>
<dbReference type="InterPro" id="IPR036631">
    <property type="entry name" value="MGMT_N_sf"/>
</dbReference>
<dbReference type="Pfam" id="PF02870">
    <property type="entry name" value="Methyltransf_1N"/>
    <property type="match status" value="1"/>
</dbReference>
<dbReference type="InterPro" id="IPR023546">
    <property type="entry name" value="MGMT"/>
</dbReference>
<evidence type="ECO:0000256" key="1">
    <source>
        <dbReference type="ARBA" id="ARBA00001286"/>
    </source>
</evidence>
<accession>A0A7W3PPC0</accession>
<gene>
    <name evidence="11" type="ORF">FB555_001408</name>
</gene>
<evidence type="ECO:0000256" key="6">
    <source>
        <dbReference type="ARBA" id="ARBA00023204"/>
    </source>
</evidence>
<sequence length="190" mass="19727">MTKTLHTVAATSAANPVAGLTFATIDSPLGRIELESNGHALTWLSIEGDENSAHGTLRYGGANGTSGNAANAPDAVLAQAIAELGEYFAGERREFTVPVELSGTPFQQSVWAQLQGIGWGEHLSYADIAEAIGKPGAFRAVGGAVGANPVPLIVGCHRVLARDGRITGYSGGRGIITKQYLLTLEGIESR</sequence>
<dbReference type="PANTHER" id="PTHR10815:SF5">
    <property type="entry name" value="METHYLATED-DNA--PROTEIN-CYSTEINE METHYLTRANSFERASE"/>
    <property type="match status" value="1"/>
</dbReference>
<evidence type="ECO:0000313" key="12">
    <source>
        <dbReference type="Proteomes" id="UP000524237"/>
    </source>
</evidence>
<dbReference type="FunFam" id="1.10.10.10:FF:000214">
    <property type="entry name" value="Methylated-DNA--protein-cysteine methyltransferase"/>
    <property type="match status" value="1"/>
</dbReference>
<evidence type="ECO:0000256" key="3">
    <source>
        <dbReference type="ARBA" id="ARBA00022603"/>
    </source>
</evidence>
<dbReference type="GO" id="GO:0006307">
    <property type="term" value="P:DNA alkylation repair"/>
    <property type="evidence" value="ECO:0007669"/>
    <property type="project" value="UniProtKB-UniRule"/>
</dbReference>
<dbReference type="NCBIfam" id="TIGR00589">
    <property type="entry name" value="ogt"/>
    <property type="match status" value="1"/>
</dbReference>
<evidence type="ECO:0000259" key="10">
    <source>
        <dbReference type="Pfam" id="PF02870"/>
    </source>
</evidence>
<dbReference type="GO" id="GO:0005737">
    <property type="term" value="C:cytoplasm"/>
    <property type="evidence" value="ECO:0007669"/>
    <property type="project" value="UniProtKB-SubCell"/>
</dbReference>
<name>A0A7W3PPC0_9MICO</name>
<dbReference type="Gene3D" id="3.30.160.70">
    <property type="entry name" value="Methylated DNA-protein cysteine methyltransferase domain"/>
    <property type="match status" value="1"/>
</dbReference>
<dbReference type="RefSeq" id="WP_182484739.1">
    <property type="nucleotide sequence ID" value="NZ_JACGWU010000003.1"/>
</dbReference>
<evidence type="ECO:0000256" key="4">
    <source>
        <dbReference type="ARBA" id="ARBA00022679"/>
    </source>
</evidence>
<dbReference type="EMBL" id="JACGWU010000003">
    <property type="protein sequence ID" value="MBA8829305.1"/>
    <property type="molecule type" value="Genomic_DNA"/>
</dbReference>
<evidence type="ECO:0000256" key="8">
    <source>
        <dbReference type="HAMAP-Rule" id="MF_00772"/>
    </source>
</evidence>
<dbReference type="InterPro" id="IPR008332">
    <property type="entry name" value="MethylG_MeTrfase_N"/>
</dbReference>
<evidence type="ECO:0000259" key="9">
    <source>
        <dbReference type="Pfam" id="PF01035"/>
    </source>
</evidence>
<comment type="caution">
    <text evidence="11">The sequence shown here is derived from an EMBL/GenBank/DDBJ whole genome shotgun (WGS) entry which is preliminary data.</text>
</comment>
<dbReference type="GO" id="GO:0003908">
    <property type="term" value="F:methylated-DNA-[protein]-cysteine S-methyltransferase activity"/>
    <property type="evidence" value="ECO:0007669"/>
    <property type="project" value="UniProtKB-UniRule"/>
</dbReference>
<dbReference type="Proteomes" id="UP000524237">
    <property type="component" value="Unassembled WGS sequence"/>
</dbReference>
<evidence type="ECO:0000313" key="11">
    <source>
        <dbReference type="EMBL" id="MBA8829305.1"/>
    </source>
</evidence>
<proteinExistence type="inferred from homology"/>
<evidence type="ECO:0000256" key="5">
    <source>
        <dbReference type="ARBA" id="ARBA00022763"/>
    </source>
</evidence>
<comment type="catalytic activity">
    <reaction evidence="7 8">
        <text>a 6-O-methyl-2'-deoxyguanosine in DNA + L-cysteinyl-[protein] = S-methyl-L-cysteinyl-[protein] + a 2'-deoxyguanosine in DNA</text>
        <dbReference type="Rhea" id="RHEA:24000"/>
        <dbReference type="Rhea" id="RHEA-COMP:10131"/>
        <dbReference type="Rhea" id="RHEA-COMP:10132"/>
        <dbReference type="Rhea" id="RHEA-COMP:11367"/>
        <dbReference type="Rhea" id="RHEA-COMP:11368"/>
        <dbReference type="ChEBI" id="CHEBI:29950"/>
        <dbReference type="ChEBI" id="CHEBI:82612"/>
        <dbReference type="ChEBI" id="CHEBI:85445"/>
        <dbReference type="ChEBI" id="CHEBI:85448"/>
        <dbReference type="EC" id="2.1.1.63"/>
    </reaction>
</comment>
<feature type="domain" description="Methylated-DNA-[protein]-cysteine S-methyltransferase DNA binding" evidence="9">
    <location>
        <begin position="105"/>
        <end position="187"/>
    </location>
</feature>
<comment type="function">
    <text evidence="8">Involved in the cellular defense against the biological effects of O6-methylguanine (O6-MeG) and O4-methylthymine (O4-MeT) in DNA. Repairs the methylated nucleobase in DNA by stoichiometrically transferring the methyl group to a cysteine residue in the enzyme. This is a suicide reaction: the enzyme is irreversibly inactivated.</text>
</comment>
<comment type="similarity">
    <text evidence="2 8">Belongs to the MGMT family.</text>
</comment>
<feature type="domain" description="Methylguanine DNA methyltransferase ribonuclease-like" evidence="10">
    <location>
        <begin position="22"/>
        <end position="101"/>
    </location>
</feature>
<dbReference type="SUPFAM" id="SSF46767">
    <property type="entry name" value="Methylated DNA-protein cysteine methyltransferase, C-terminal domain"/>
    <property type="match status" value="1"/>
</dbReference>
<dbReference type="InterPro" id="IPR036388">
    <property type="entry name" value="WH-like_DNA-bd_sf"/>
</dbReference>
<evidence type="ECO:0000256" key="2">
    <source>
        <dbReference type="ARBA" id="ARBA00008711"/>
    </source>
</evidence>
<dbReference type="Pfam" id="PF01035">
    <property type="entry name" value="DNA_binding_1"/>
    <property type="match status" value="1"/>
</dbReference>
<reference evidence="11 12" key="1">
    <citation type="submission" date="2020-07" db="EMBL/GenBank/DDBJ databases">
        <title>Sequencing the genomes of 1000 actinobacteria strains.</title>
        <authorList>
            <person name="Klenk H.-P."/>
        </authorList>
    </citation>
    <scope>NUCLEOTIDE SEQUENCE [LARGE SCALE GENOMIC DNA]</scope>
    <source>
        <strain evidence="11 12">DSM 23737</strain>
    </source>
</reference>
<comment type="subcellular location">
    <subcellularLocation>
        <location evidence="8">Cytoplasm</location>
    </subcellularLocation>
</comment>
<keyword evidence="3 8" id="KW-0489">Methyltransferase</keyword>
<dbReference type="HAMAP" id="MF_00772">
    <property type="entry name" value="OGT"/>
    <property type="match status" value="1"/>
</dbReference>
<dbReference type="GO" id="GO:0032259">
    <property type="term" value="P:methylation"/>
    <property type="evidence" value="ECO:0007669"/>
    <property type="project" value="UniProtKB-KW"/>
</dbReference>
<comment type="miscellaneous">
    <text evidence="8">This enzyme catalyzes only one turnover and therefore is not strictly catalytic. According to one definition, an enzyme is a biocatalyst that acts repeatedly and over many reaction cycles.</text>
</comment>
<protein>
    <recommendedName>
        <fullName evidence="8">Methylated-DNA--protein-cysteine methyltransferase</fullName>
        <ecNumber evidence="8">2.1.1.63</ecNumber>
    </recommendedName>
    <alternativeName>
        <fullName evidence="8">6-O-methylguanine-DNA methyltransferase</fullName>
        <shortName evidence="8">MGMT</shortName>
    </alternativeName>
    <alternativeName>
        <fullName evidence="8">O-6-methylguanine-DNA-alkyltransferase</fullName>
    </alternativeName>
</protein>
<dbReference type="InterPro" id="IPR014048">
    <property type="entry name" value="MethylDNA_cys_MeTrfase_DNA-bd"/>
</dbReference>
<keyword evidence="8" id="KW-0963">Cytoplasm</keyword>
<evidence type="ECO:0000256" key="7">
    <source>
        <dbReference type="ARBA" id="ARBA00049348"/>
    </source>
</evidence>
<dbReference type="Gene3D" id="1.10.10.10">
    <property type="entry name" value="Winged helix-like DNA-binding domain superfamily/Winged helix DNA-binding domain"/>
    <property type="match status" value="1"/>
</dbReference>
<feature type="active site" description="Nucleophile; methyl group acceptor" evidence="8">
    <location>
        <position position="156"/>
    </location>
</feature>
<comment type="catalytic activity">
    <reaction evidence="1 8">
        <text>a 4-O-methyl-thymidine in DNA + L-cysteinyl-[protein] = a thymidine in DNA + S-methyl-L-cysteinyl-[protein]</text>
        <dbReference type="Rhea" id="RHEA:53428"/>
        <dbReference type="Rhea" id="RHEA-COMP:10131"/>
        <dbReference type="Rhea" id="RHEA-COMP:10132"/>
        <dbReference type="Rhea" id="RHEA-COMP:13555"/>
        <dbReference type="Rhea" id="RHEA-COMP:13556"/>
        <dbReference type="ChEBI" id="CHEBI:29950"/>
        <dbReference type="ChEBI" id="CHEBI:82612"/>
        <dbReference type="ChEBI" id="CHEBI:137386"/>
        <dbReference type="ChEBI" id="CHEBI:137387"/>
        <dbReference type="EC" id="2.1.1.63"/>
    </reaction>
</comment>
<keyword evidence="6 8" id="KW-0234">DNA repair</keyword>
<organism evidence="11 12">
    <name type="scientific">Alpinimonas psychrophila</name>
    <dbReference type="NCBI Taxonomy" id="748908"/>
    <lineage>
        <taxon>Bacteria</taxon>
        <taxon>Bacillati</taxon>
        <taxon>Actinomycetota</taxon>
        <taxon>Actinomycetes</taxon>
        <taxon>Micrococcales</taxon>
        <taxon>Microbacteriaceae</taxon>
        <taxon>Alpinimonas</taxon>
    </lineage>
</organism>
<dbReference type="CDD" id="cd06445">
    <property type="entry name" value="ATase"/>
    <property type="match status" value="1"/>
</dbReference>
<dbReference type="PANTHER" id="PTHR10815">
    <property type="entry name" value="METHYLATED-DNA--PROTEIN-CYSTEINE METHYLTRANSFERASE"/>
    <property type="match status" value="1"/>
</dbReference>
<dbReference type="InterPro" id="IPR036217">
    <property type="entry name" value="MethylDNA_cys_MeTrfase_DNAb"/>
</dbReference>
<dbReference type="SUPFAM" id="SSF53155">
    <property type="entry name" value="Methylated DNA-protein cysteine methyltransferase domain"/>
    <property type="match status" value="1"/>
</dbReference>
<keyword evidence="4 8" id="KW-0808">Transferase</keyword>
<dbReference type="EC" id="2.1.1.63" evidence="8"/>